<dbReference type="RefSeq" id="WP_059153699.1">
    <property type="nucleotide sequence ID" value="NZ_KQ130462.1"/>
</dbReference>
<dbReference type="EMBL" id="JACU01000018">
    <property type="protein sequence ID" value="KMS50569.1"/>
    <property type="molecule type" value="Genomic_DNA"/>
</dbReference>
<keyword evidence="2" id="KW-1185">Reference proteome</keyword>
<accession>A0A0J7XFV2</accession>
<evidence type="ECO:0000313" key="2">
    <source>
        <dbReference type="Proteomes" id="UP000052268"/>
    </source>
</evidence>
<evidence type="ECO:0000313" key="1">
    <source>
        <dbReference type="EMBL" id="KMS50569.1"/>
    </source>
</evidence>
<name>A0A0J7XFV2_9SPHN</name>
<protein>
    <submittedName>
        <fullName evidence="1">Uncharacterized protein</fullName>
    </submittedName>
</protein>
<dbReference type="Proteomes" id="UP000052268">
    <property type="component" value="Unassembled WGS sequence"/>
</dbReference>
<dbReference type="OrthoDB" id="7502176at2"/>
<reference evidence="1 2" key="1">
    <citation type="journal article" date="2015" name="G3 (Bethesda)">
        <title>Insights into Ongoing Evolution of the Hexachlorocyclohexane Catabolic Pathway from Comparative Genomics of Ten Sphingomonadaceae Strains.</title>
        <authorList>
            <person name="Pearce S.L."/>
            <person name="Oakeshott J.G."/>
            <person name="Pandey G."/>
        </authorList>
    </citation>
    <scope>NUCLEOTIDE SEQUENCE [LARGE SCALE GENOMIC DNA]</scope>
    <source>
        <strain evidence="1 2">LL02</strain>
    </source>
</reference>
<organism evidence="1 2">
    <name type="scientific">Novosphingobium barchaimii LL02</name>
    <dbReference type="NCBI Taxonomy" id="1114963"/>
    <lineage>
        <taxon>Bacteria</taxon>
        <taxon>Pseudomonadati</taxon>
        <taxon>Pseudomonadota</taxon>
        <taxon>Alphaproteobacteria</taxon>
        <taxon>Sphingomonadales</taxon>
        <taxon>Sphingomonadaceae</taxon>
        <taxon>Novosphingobium</taxon>
    </lineage>
</organism>
<comment type="caution">
    <text evidence="1">The sequence shown here is derived from an EMBL/GenBank/DDBJ whole genome shotgun (WGS) entry which is preliminary data.</text>
</comment>
<dbReference type="PATRIC" id="fig|1114963.3.peg.5073"/>
<proteinExistence type="predicted"/>
<sequence>MTTAAEDLLQFGKLVASTHGWPAARAFKAYELSDGDRTRIAGCAVDLLKVFPKAPGVSAFLSAAFAVHLERHLSAPVHLVAGTLAVDGEPVYEDDPSSLAANAFTDEDPQWQGHLWVMVGGYVADISIFRAAYSSDCPPALGRHVHSVFGQDKGLYVDQWRRSRRLGLSYEPQYVLAQDEVTNLMGGAYRLIEQAKGC</sequence>
<dbReference type="AlphaFoldDB" id="A0A0J7XFV2"/>
<gene>
    <name evidence="1" type="ORF">V474_07095</name>
</gene>